<keyword evidence="6" id="KW-1015">Disulfide bond</keyword>
<accession>A0A3B5BG20</accession>
<evidence type="ECO:0000256" key="5">
    <source>
        <dbReference type="ARBA" id="ARBA00023136"/>
    </source>
</evidence>
<feature type="domain" description="Ig-like" evidence="9">
    <location>
        <begin position="36"/>
        <end position="111"/>
    </location>
</feature>
<dbReference type="InterPro" id="IPR052051">
    <property type="entry name" value="TCR_complex_component"/>
</dbReference>
<dbReference type="SMART" id="SM00406">
    <property type="entry name" value="IGv"/>
    <property type="match status" value="2"/>
</dbReference>
<dbReference type="SMART" id="SM00409">
    <property type="entry name" value="IG"/>
    <property type="match status" value="2"/>
</dbReference>
<keyword evidence="4" id="KW-0391">Immunity</keyword>
<evidence type="ECO:0000256" key="4">
    <source>
        <dbReference type="ARBA" id="ARBA00022859"/>
    </source>
</evidence>
<feature type="domain" description="Ig-like" evidence="9">
    <location>
        <begin position="134"/>
        <end position="232"/>
    </location>
</feature>
<dbReference type="PANTHER" id="PTHR19433:SF133">
    <property type="entry name" value="IMMUNE-TYPE RECEPTOR 5 PRECURSOR-RELATED"/>
    <property type="match status" value="1"/>
</dbReference>
<dbReference type="PROSITE" id="PS50835">
    <property type="entry name" value="IG_LIKE"/>
    <property type="match status" value="2"/>
</dbReference>
<keyword evidence="5 8" id="KW-0472">Membrane</keyword>
<dbReference type="InterPro" id="IPR003599">
    <property type="entry name" value="Ig_sub"/>
</dbReference>
<dbReference type="AlphaFoldDB" id="A0A3B5BG20"/>
<dbReference type="Pfam" id="PF07686">
    <property type="entry name" value="V-set"/>
    <property type="match status" value="2"/>
</dbReference>
<dbReference type="InterPro" id="IPR013106">
    <property type="entry name" value="Ig_V-set"/>
</dbReference>
<dbReference type="GO" id="GO:0005886">
    <property type="term" value="C:plasma membrane"/>
    <property type="evidence" value="ECO:0007669"/>
    <property type="project" value="UniProtKB-SubCell"/>
</dbReference>
<evidence type="ECO:0000256" key="6">
    <source>
        <dbReference type="ARBA" id="ARBA00023157"/>
    </source>
</evidence>
<dbReference type="PANTHER" id="PTHR19433">
    <property type="entry name" value="T-CELL RECEPTOR ALPHA CHAIN V REGION-RELATED"/>
    <property type="match status" value="1"/>
</dbReference>
<dbReference type="GO" id="GO:0002376">
    <property type="term" value="P:immune system process"/>
    <property type="evidence" value="ECO:0007669"/>
    <property type="project" value="UniProtKB-KW"/>
</dbReference>
<dbReference type="STRING" id="144197.ENSSPAP00000025257"/>
<dbReference type="CDD" id="cd00099">
    <property type="entry name" value="IgV"/>
    <property type="match status" value="2"/>
</dbReference>
<dbReference type="InterPro" id="IPR007110">
    <property type="entry name" value="Ig-like_dom"/>
</dbReference>
<evidence type="ECO:0000256" key="7">
    <source>
        <dbReference type="ARBA" id="ARBA00023180"/>
    </source>
</evidence>
<reference evidence="10" key="1">
    <citation type="submission" date="2023-09" db="UniProtKB">
        <authorList>
            <consortium name="Ensembl"/>
        </authorList>
    </citation>
    <scope>IDENTIFICATION</scope>
</reference>
<dbReference type="GeneTree" id="ENSGT01030000234530"/>
<dbReference type="InterPro" id="IPR036179">
    <property type="entry name" value="Ig-like_dom_sf"/>
</dbReference>
<dbReference type="SUPFAM" id="SSF48726">
    <property type="entry name" value="Immunoglobulin"/>
    <property type="match status" value="2"/>
</dbReference>
<keyword evidence="8" id="KW-1133">Transmembrane helix</keyword>
<evidence type="ECO:0000256" key="2">
    <source>
        <dbReference type="ARBA" id="ARBA00022475"/>
    </source>
</evidence>
<dbReference type="Ensembl" id="ENSSPAT00000025673.1">
    <property type="protein sequence ID" value="ENSSPAP00000025257.1"/>
    <property type="gene ID" value="ENSSPAG00000019099.1"/>
</dbReference>
<dbReference type="Gene3D" id="2.60.40.10">
    <property type="entry name" value="Immunoglobulins"/>
    <property type="match status" value="2"/>
</dbReference>
<evidence type="ECO:0000256" key="8">
    <source>
        <dbReference type="SAM" id="Phobius"/>
    </source>
</evidence>
<keyword evidence="7" id="KW-0325">Glycoprotein</keyword>
<proteinExistence type="predicted"/>
<evidence type="ECO:0000256" key="1">
    <source>
        <dbReference type="ARBA" id="ARBA00004236"/>
    </source>
</evidence>
<evidence type="ECO:0000313" key="10">
    <source>
        <dbReference type="Ensembl" id="ENSSPAP00000025257.1"/>
    </source>
</evidence>
<evidence type="ECO:0000259" key="9">
    <source>
        <dbReference type="PROSITE" id="PS50835"/>
    </source>
</evidence>
<dbReference type="InterPro" id="IPR013783">
    <property type="entry name" value="Ig-like_fold"/>
</dbReference>
<protein>
    <submittedName>
        <fullName evidence="10">Signal-regulatory protein beta-2-like</fullName>
    </submittedName>
</protein>
<keyword evidence="3" id="KW-0732">Signal</keyword>
<organism evidence="10">
    <name type="scientific">Stegastes partitus</name>
    <name type="common">bicolor damselfish</name>
    <dbReference type="NCBI Taxonomy" id="144197"/>
    <lineage>
        <taxon>Eukaryota</taxon>
        <taxon>Metazoa</taxon>
        <taxon>Chordata</taxon>
        <taxon>Craniata</taxon>
        <taxon>Vertebrata</taxon>
        <taxon>Euteleostomi</taxon>
        <taxon>Actinopterygii</taxon>
        <taxon>Neopterygii</taxon>
        <taxon>Teleostei</taxon>
        <taxon>Neoteleostei</taxon>
        <taxon>Acanthomorphata</taxon>
        <taxon>Ovalentaria</taxon>
        <taxon>Pomacentridae</taxon>
        <taxon>Stegastes</taxon>
    </lineage>
</organism>
<comment type="subcellular location">
    <subcellularLocation>
        <location evidence="1">Cell membrane</location>
    </subcellularLocation>
</comment>
<evidence type="ECO:0000256" key="3">
    <source>
        <dbReference type="ARBA" id="ARBA00022729"/>
    </source>
</evidence>
<keyword evidence="2" id="KW-1003">Cell membrane</keyword>
<name>A0A3B5BG20_9TELE</name>
<feature type="transmembrane region" description="Helical" evidence="8">
    <location>
        <begin position="264"/>
        <end position="286"/>
    </location>
</feature>
<keyword evidence="8" id="KW-0812">Transmembrane</keyword>
<dbReference type="GO" id="GO:0009617">
    <property type="term" value="P:response to bacterium"/>
    <property type="evidence" value="ECO:0007669"/>
    <property type="project" value="TreeGrafter"/>
</dbReference>
<sequence length="334" mass="36981">ILSSSDCNRGGKDIFIVYFSGSTDDQTFVTTTARVGENVTLTCSHDKSKQAYALFWIRLVAGNLPEFFGKTYNFKYNDENRISRIQTKHEPGTFVLQITETTQSDTAFYYCFKSQKCNIAFLKGIFLRIEEPEPDITAVIQHSPSDPVRPGDSVTLQCSVLSDSKKKTCPEQQHSVFWFKVGSDQSHPSLVYSQTNSGDECEKSPEAQSPHSCVYSFLKDNVSSSDAGTYYCALAACGKVVFGNGTKLDIEGVNTHDSQKVDTFLFVLCAALATSLIVIVFLVCAIRKNSCKASVALQPNAETVSDLQQNQQVRNSEMQLEKSTAILTCFHVHD</sequence>